<dbReference type="InterPro" id="IPR038045">
    <property type="entry name" value="PHF10_PHD_finger_1"/>
</dbReference>
<dbReference type="PROSITE" id="PS50016">
    <property type="entry name" value="ZF_PHD_2"/>
    <property type="match status" value="2"/>
</dbReference>
<dbReference type="Gene3D" id="3.30.40.10">
    <property type="entry name" value="Zinc/RING finger domain, C3HC4 (zinc finger)"/>
    <property type="match status" value="1"/>
</dbReference>
<dbReference type="CDD" id="cd15529">
    <property type="entry name" value="PHD2_PHF10"/>
    <property type="match status" value="1"/>
</dbReference>
<evidence type="ECO:0000256" key="13">
    <source>
        <dbReference type="SAM" id="MobiDB-lite"/>
    </source>
</evidence>
<dbReference type="PANTHER" id="PTHR45888:SF4">
    <property type="entry name" value="PHD FINGER PROTEIN 10"/>
    <property type="match status" value="1"/>
</dbReference>
<feature type="compositionally biased region" description="Low complexity" evidence="13">
    <location>
        <begin position="524"/>
        <end position="543"/>
    </location>
</feature>
<dbReference type="InterPro" id="IPR019787">
    <property type="entry name" value="Znf_PHD-finger"/>
</dbReference>
<dbReference type="InterPro" id="IPR013083">
    <property type="entry name" value="Znf_RING/FYVE/PHD"/>
</dbReference>
<evidence type="ECO:0000256" key="4">
    <source>
        <dbReference type="ARBA" id="ARBA00022723"/>
    </source>
</evidence>
<dbReference type="GeneID" id="106804966"/>
<evidence type="ECO:0000256" key="6">
    <source>
        <dbReference type="ARBA" id="ARBA00022771"/>
    </source>
</evidence>
<evidence type="ECO:0000256" key="8">
    <source>
        <dbReference type="ARBA" id="ARBA00022902"/>
    </source>
</evidence>
<dbReference type="CDD" id="cd15528">
    <property type="entry name" value="PHD1_PHF10"/>
    <property type="match status" value="1"/>
</dbReference>
<keyword evidence="11" id="KW-0539">Nucleus</keyword>
<feature type="region of interest" description="Disordered" evidence="13">
    <location>
        <begin position="726"/>
        <end position="745"/>
    </location>
</feature>
<keyword evidence="9" id="KW-0805">Transcription regulation</keyword>
<dbReference type="InterPro" id="IPR001965">
    <property type="entry name" value="Znf_PHD"/>
</dbReference>
<dbReference type="PANTHER" id="PTHR45888">
    <property type="entry name" value="HL01030P-RELATED"/>
    <property type="match status" value="1"/>
</dbReference>
<keyword evidence="8" id="KW-0524">Neurogenesis</keyword>
<reference evidence="16" key="1">
    <citation type="submission" date="2025-08" db="UniProtKB">
        <authorList>
            <consortium name="RefSeq"/>
        </authorList>
    </citation>
    <scope>IDENTIFICATION</scope>
</reference>
<dbReference type="Pfam" id="PF00628">
    <property type="entry name" value="PHD"/>
    <property type="match status" value="1"/>
</dbReference>
<keyword evidence="4" id="KW-0479">Metal-binding</keyword>
<organism evidence="15 16">
    <name type="scientific">Priapulus caudatus</name>
    <name type="common">Priapulid worm</name>
    <dbReference type="NCBI Taxonomy" id="37621"/>
    <lineage>
        <taxon>Eukaryota</taxon>
        <taxon>Metazoa</taxon>
        <taxon>Ecdysozoa</taxon>
        <taxon>Scalidophora</taxon>
        <taxon>Priapulida</taxon>
        <taxon>Priapulimorpha</taxon>
        <taxon>Priapulimorphida</taxon>
        <taxon>Priapulidae</taxon>
        <taxon>Priapulus</taxon>
    </lineage>
</organism>
<keyword evidence="10" id="KW-0804">Transcription</keyword>
<feature type="region of interest" description="Disordered" evidence="13">
    <location>
        <begin position="85"/>
        <end position="118"/>
    </location>
</feature>
<evidence type="ECO:0000313" key="15">
    <source>
        <dbReference type="Proteomes" id="UP000695022"/>
    </source>
</evidence>
<feature type="region of interest" description="Disordered" evidence="13">
    <location>
        <begin position="252"/>
        <end position="277"/>
    </location>
</feature>
<dbReference type="InterPro" id="IPR011011">
    <property type="entry name" value="Znf_FYVE_PHD"/>
</dbReference>
<dbReference type="SUPFAM" id="SSF57903">
    <property type="entry name" value="FYVE/PHD zinc finger"/>
    <property type="match status" value="2"/>
</dbReference>
<evidence type="ECO:0000256" key="9">
    <source>
        <dbReference type="ARBA" id="ARBA00023015"/>
    </source>
</evidence>
<keyword evidence="15" id="KW-1185">Reference proteome</keyword>
<evidence type="ECO:0000256" key="1">
    <source>
        <dbReference type="ARBA" id="ARBA00004123"/>
    </source>
</evidence>
<keyword evidence="6 12" id="KW-0863">Zinc-finger</keyword>
<gene>
    <name evidence="16" type="primary">LOC106804966</name>
</gene>
<evidence type="ECO:0000256" key="10">
    <source>
        <dbReference type="ARBA" id="ARBA00023163"/>
    </source>
</evidence>
<evidence type="ECO:0000256" key="11">
    <source>
        <dbReference type="ARBA" id="ARBA00023242"/>
    </source>
</evidence>
<evidence type="ECO:0000256" key="7">
    <source>
        <dbReference type="ARBA" id="ARBA00022833"/>
    </source>
</evidence>
<sequence length="745" mass="82784">MADSGIVETEILHNKSDQNECVMSDVTAGEIPDDSIPETMSCPPAVEMPDDLQAPDSLNPETAGMVENLTCVQSALLNSMHAHEPEHAFDSDPGKTPYDESSFPQKDVTERAETSESATYREQLIPEISDDVQFEGGTTYADVAVENLMGTGDIAQTVLAPEDDVSISSVLFEMDPSSRITNLQELPEADEGTAAMQLSTADVSNPADQSLEAGEESLMMYDSSYLQSSKTNLSDAGASIEKPVIPVLEGYEDQEDSQSSFSSQKSRRSAKPVDEDSVLSVGHATFPVEKLFEYQWPRTKSGERYFLQEQISEYLAVKSFKRKPRLDTTRGGHTGEKISAGAWRSNGVGVRPWNLRARRQREIARSDGQKDYPLKYLEYTKVLADREREKINNRNKEYGAARADQEKLKAYIRKAMRSAAEFNVLFNKERREERQAYFDLQTQRIQYPANKMLKVDKATTGPSAYPVALIPGQFQNYYKRYTPEELRYLPVNTVLYGPPRPAQSFVGEAQSGGHGLQLRDSDSDSASATDSSSDSGSDSSSSSEGEAEKQEEYTSPKPPKPLVGPIVAGYQPKVKPDAKCGVCLKGSESNKHNRPESPLHCSQCDNSGHPTCLELTDEMVPIIKNYPWQCMDCKTCMCCLDPYDEDKMMFCDMCDRGYHTFCVGLRNIPTGRWVCEDCGMCTQCGTRRPGSISAQWVHEYTRQRGGAPPKFLQTLCVDCSNAKKAADSKSSCFKQQQVGKLKRKR</sequence>
<accession>A0ABM1DPJ8</accession>
<evidence type="ECO:0000259" key="14">
    <source>
        <dbReference type="PROSITE" id="PS50016"/>
    </source>
</evidence>
<dbReference type="SMART" id="SM00249">
    <property type="entry name" value="PHD"/>
    <property type="match status" value="2"/>
</dbReference>
<evidence type="ECO:0000256" key="3">
    <source>
        <dbReference type="ARBA" id="ARBA00016995"/>
    </source>
</evidence>
<evidence type="ECO:0000313" key="16">
    <source>
        <dbReference type="RefSeq" id="XP_014661869.1"/>
    </source>
</evidence>
<keyword evidence="7" id="KW-0862">Zinc</keyword>
<dbReference type="RefSeq" id="XP_014661869.1">
    <property type="nucleotide sequence ID" value="XM_014806383.1"/>
</dbReference>
<evidence type="ECO:0000256" key="12">
    <source>
        <dbReference type="PROSITE-ProRule" id="PRU00146"/>
    </source>
</evidence>
<protein>
    <recommendedName>
        <fullName evidence="3">PHD finger protein 10</fullName>
    </recommendedName>
</protein>
<feature type="region of interest" description="Disordered" evidence="13">
    <location>
        <begin position="502"/>
        <end position="568"/>
    </location>
</feature>
<dbReference type="Proteomes" id="UP000695022">
    <property type="component" value="Unplaced"/>
</dbReference>
<feature type="domain" description="PHD-type" evidence="14">
    <location>
        <begin position="633"/>
        <end position="681"/>
    </location>
</feature>
<name>A0ABM1DPJ8_PRICU</name>
<feature type="domain" description="PHD-type" evidence="14">
    <location>
        <begin position="577"/>
        <end position="636"/>
    </location>
</feature>
<comment type="subcellular location">
    <subcellularLocation>
        <location evidence="1">Nucleus</location>
    </subcellularLocation>
</comment>
<comment type="similarity">
    <text evidence="2">Belongs to the SAYP family.</text>
</comment>
<evidence type="ECO:0000256" key="2">
    <source>
        <dbReference type="ARBA" id="ARBA00006097"/>
    </source>
</evidence>
<keyword evidence="5" id="KW-0677">Repeat</keyword>
<evidence type="ECO:0000256" key="5">
    <source>
        <dbReference type="ARBA" id="ARBA00022737"/>
    </source>
</evidence>
<proteinExistence type="inferred from homology"/>